<dbReference type="Gene3D" id="3.40.50.150">
    <property type="entry name" value="Vaccinia Virus protein VP39"/>
    <property type="match status" value="1"/>
</dbReference>
<evidence type="ECO:0000259" key="1">
    <source>
        <dbReference type="Pfam" id="PF13649"/>
    </source>
</evidence>
<dbReference type="Pfam" id="PF13649">
    <property type="entry name" value="Methyltransf_25"/>
    <property type="match status" value="1"/>
</dbReference>
<dbReference type="InterPro" id="IPR029063">
    <property type="entry name" value="SAM-dependent_MTases_sf"/>
</dbReference>
<feature type="non-terminal residue" evidence="2">
    <location>
        <position position="101"/>
    </location>
</feature>
<gene>
    <name evidence="2" type="ORF">S12H4_61268</name>
</gene>
<sequence>MTRDIFNQIAPGWYSFRHWSIFRSELEMLARRWQKGRLLNIGCAHGPDFLPFTRNFDLYGVDFSTEMLKLARKYAQKFNFAVSLSVADVSHLPYSDERANS</sequence>
<reference evidence="2" key="1">
    <citation type="journal article" date="2014" name="Front. Microbiol.">
        <title>High frequency of phylogenetically diverse reductive dehalogenase-homologous genes in deep subseafloor sedimentary metagenomes.</title>
        <authorList>
            <person name="Kawai M."/>
            <person name="Futagami T."/>
            <person name="Toyoda A."/>
            <person name="Takaki Y."/>
            <person name="Nishi S."/>
            <person name="Hori S."/>
            <person name="Arai W."/>
            <person name="Tsubouchi T."/>
            <person name="Morono Y."/>
            <person name="Uchiyama I."/>
            <person name="Ito T."/>
            <person name="Fujiyama A."/>
            <person name="Inagaki F."/>
            <person name="Takami H."/>
        </authorList>
    </citation>
    <scope>NUCLEOTIDE SEQUENCE</scope>
    <source>
        <strain evidence="2">Expedition CK06-06</strain>
    </source>
</reference>
<dbReference type="EMBL" id="BARW01040612">
    <property type="protein sequence ID" value="GAJ19210.1"/>
    <property type="molecule type" value="Genomic_DNA"/>
</dbReference>
<dbReference type="InterPro" id="IPR041698">
    <property type="entry name" value="Methyltransf_25"/>
</dbReference>
<accession>X1VZX4</accession>
<dbReference type="AlphaFoldDB" id="X1VZX4"/>
<comment type="caution">
    <text evidence="2">The sequence shown here is derived from an EMBL/GenBank/DDBJ whole genome shotgun (WGS) entry which is preliminary data.</text>
</comment>
<organism evidence="2">
    <name type="scientific">marine sediment metagenome</name>
    <dbReference type="NCBI Taxonomy" id="412755"/>
    <lineage>
        <taxon>unclassified sequences</taxon>
        <taxon>metagenomes</taxon>
        <taxon>ecological metagenomes</taxon>
    </lineage>
</organism>
<name>X1VZX4_9ZZZZ</name>
<dbReference type="SUPFAM" id="SSF53335">
    <property type="entry name" value="S-adenosyl-L-methionine-dependent methyltransferases"/>
    <property type="match status" value="1"/>
</dbReference>
<proteinExistence type="predicted"/>
<protein>
    <recommendedName>
        <fullName evidence="1">Methyltransferase domain-containing protein</fullName>
    </recommendedName>
</protein>
<evidence type="ECO:0000313" key="2">
    <source>
        <dbReference type="EMBL" id="GAJ19210.1"/>
    </source>
</evidence>
<feature type="domain" description="Methyltransferase" evidence="1">
    <location>
        <begin position="39"/>
        <end position="98"/>
    </location>
</feature>